<dbReference type="Pfam" id="PF01545">
    <property type="entry name" value="Cation_efflux"/>
    <property type="match status" value="1"/>
</dbReference>
<dbReference type="Proteomes" id="UP000245634">
    <property type="component" value="Unassembled WGS sequence"/>
</dbReference>
<feature type="transmembrane region" description="Helical" evidence="6">
    <location>
        <begin position="137"/>
        <end position="156"/>
    </location>
</feature>
<dbReference type="SUPFAM" id="SSF160240">
    <property type="entry name" value="Cation efflux protein cytoplasmic domain-like"/>
    <property type="match status" value="1"/>
</dbReference>
<evidence type="ECO:0000256" key="6">
    <source>
        <dbReference type="SAM" id="Phobius"/>
    </source>
</evidence>
<gene>
    <name evidence="8" type="ORF">C7459_12124</name>
</gene>
<sequence length="251" mass="27615">MFASTMHSVADAVNQGLVFVGSVMAERKPTRKFPTGFGRVINLVCMVAVLVVTMMAYETICEGWHLIQHPATVTSVLWDVIALGAAILVDGYVLHKAMHEIAQESRVEARGVGLLVAAFRHAGQASPPTRLMFYEDLVATLGALFALVAILVSNYTEFKVLDGGCRGADRVAELIFADPDVTDTNKMRIVQEGRNNHSETYIELMLGFSLADADDIKLRVRDLILRDHDVSDVTLGILEDDGVRNWLPEEM</sequence>
<comment type="subcellular location">
    <subcellularLocation>
        <location evidence="1">Membrane</location>
        <topology evidence="1">Multi-pass membrane protein</topology>
    </subcellularLocation>
</comment>
<evidence type="ECO:0000313" key="8">
    <source>
        <dbReference type="EMBL" id="PWK05961.1"/>
    </source>
</evidence>
<dbReference type="EMBL" id="QGGL01000021">
    <property type="protein sequence ID" value="PWK05961.1"/>
    <property type="molecule type" value="Genomic_DNA"/>
</dbReference>
<evidence type="ECO:0000256" key="1">
    <source>
        <dbReference type="ARBA" id="ARBA00004141"/>
    </source>
</evidence>
<organism evidence="8 9">
    <name type="scientific">Tumebacillus permanentifrigoris</name>
    <dbReference type="NCBI Taxonomy" id="378543"/>
    <lineage>
        <taxon>Bacteria</taxon>
        <taxon>Bacillati</taxon>
        <taxon>Bacillota</taxon>
        <taxon>Bacilli</taxon>
        <taxon>Bacillales</taxon>
        <taxon>Alicyclobacillaceae</taxon>
        <taxon>Tumebacillus</taxon>
    </lineage>
</organism>
<dbReference type="GO" id="GO:0008324">
    <property type="term" value="F:monoatomic cation transmembrane transporter activity"/>
    <property type="evidence" value="ECO:0007669"/>
    <property type="project" value="InterPro"/>
</dbReference>
<feature type="transmembrane region" description="Helical" evidence="6">
    <location>
        <begin position="37"/>
        <end position="57"/>
    </location>
</feature>
<evidence type="ECO:0000256" key="4">
    <source>
        <dbReference type="ARBA" id="ARBA00022989"/>
    </source>
</evidence>
<keyword evidence="9" id="KW-1185">Reference proteome</keyword>
<evidence type="ECO:0000313" key="9">
    <source>
        <dbReference type="Proteomes" id="UP000245634"/>
    </source>
</evidence>
<evidence type="ECO:0000256" key="2">
    <source>
        <dbReference type="ARBA" id="ARBA00022448"/>
    </source>
</evidence>
<feature type="domain" description="Cation efflux protein transmembrane" evidence="7">
    <location>
        <begin position="1"/>
        <end position="162"/>
    </location>
</feature>
<dbReference type="GO" id="GO:0006829">
    <property type="term" value="P:zinc ion transport"/>
    <property type="evidence" value="ECO:0007669"/>
    <property type="project" value="InterPro"/>
</dbReference>
<evidence type="ECO:0000256" key="3">
    <source>
        <dbReference type="ARBA" id="ARBA00022692"/>
    </source>
</evidence>
<evidence type="ECO:0000259" key="7">
    <source>
        <dbReference type="Pfam" id="PF01545"/>
    </source>
</evidence>
<keyword evidence="2" id="KW-0813">Transport</keyword>
<dbReference type="AlphaFoldDB" id="A0A316D5T2"/>
<evidence type="ECO:0000256" key="5">
    <source>
        <dbReference type="ARBA" id="ARBA00023136"/>
    </source>
</evidence>
<keyword evidence="4 6" id="KW-1133">Transmembrane helix</keyword>
<dbReference type="Gene3D" id="1.20.1510.10">
    <property type="entry name" value="Cation efflux protein transmembrane domain"/>
    <property type="match status" value="1"/>
</dbReference>
<dbReference type="InterPro" id="IPR027469">
    <property type="entry name" value="Cation_efflux_TMD_sf"/>
</dbReference>
<keyword evidence="3 6" id="KW-0812">Transmembrane</keyword>
<dbReference type="InterPro" id="IPR058533">
    <property type="entry name" value="Cation_efflux_TM"/>
</dbReference>
<proteinExistence type="predicted"/>
<dbReference type="GO" id="GO:0016020">
    <property type="term" value="C:membrane"/>
    <property type="evidence" value="ECO:0007669"/>
    <property type="project" value="UniProtKB-SubCell"/>
</dbReference>
<protein>
    <submittedName>
        <fullName evidence="8">Divalent metal cation (Fe/Co/Zn/Cd) transporter</fullName>
    </submittedName>
</protein>
<dbReference type="PANTHER" id="PTHR13414:SF9">
    <property type="entry name" value="PROTON-COUPLED ZINC ANTIPORTER SLC30A9, MITOCHONDRIAL"/>
    <property type="match status" value="1"/>
</dbReference>
<reference evidence="8 9" key="1">
    <citation type="submission" date="2018-05" db="EMBL/GenBank/DDBJ databases">
        <title>Genomic Encyclopedia of Type Strains, Phase IV (KMG-IV): sequencing the most valuable type-strain genomes for metagenomic binning, comparative biology and taxonomic classification.</title>
        <authorList>
            <person name="Goeker M."/>
        </authorList>
    </citation>
    <scope>NUCLEOTIDE SEQUENCE [LARGE SCALE GENOMIC DNA]</scope>
    <source>
        <strain evidence="8 9">DSM 18773</strain>
    </source>
</reference>
<dbReference type="InterPro" id="IPR040177">
    <property type="entry name" value="SLC30A9"/>
</dbReference>
<dbReference type="PANTHER" id="PTHR13414">
    <property type="entry name" value="HUEL-CATION TRANSPORTER"/>
    <property type="match status" value="1"/>
</dbReference>
<name>A0A316D5T2_9BACL</name>
<dbReference type="SUPFAM" id="SSF161111">
    <property type="entry name" value="Cation efflux protein transmembrane domain-like"/>
    <property type="match status" value="1"/>
</dbReference>
<dbReference type="InterPro" id="IPR036837">
    <property type="entry name" value="Cation_efflux_CTD_sf"/>
</dbReference>
<feature type="transmembrane region" description="Helical" evidence="6">
    <location>
        <begin position="77"/>
        <end position="95"/>
    </location>
</feature>
<comment type="caution">
    <text evidence="8">The sequence shown here is derived from an EMBL/GenBank/DDBJ whole genome shotgun (WGS) entry which is preliminary data.</text>
</comment>
<keyword evidence="5 6" id="KW-0472">Membrane</keyword>
<accession>A0A316D5T2</accession>